<dbReference type="SUPFAM" id="SSF51735">
    <property type="entry name" value="NAD(P)-binding Rossmann-fold domains"/>
    <property type="match status" value="1"/>
</dbReference>
<dbReference type="InterPro" id="IPR013154">
    <property type="entry name" value="ADH-like_N"/>
</dbReference>
<sequence>MIEQMKAVVINQYGAAEVLQLQDIPKPQIKSDQMLVKVYATSINPIDWKTRNGMLKIIFGNKFPMVLGYDVSGEVVEVGSGVTQFRQGDQIYACLDTATSGSYAEYAAVSEKVAYFKPQNISHEEAAAIPLAAETALQALRDLGEIKAGDRILINGASGGVGTFAVQIAKALGAEVTAVCSQKNAELVKSLGADRTIDYTNQDFTKESVKYDIILDAVANRSFWECQNILSSNGVYVTTLPDFVNSAAIFITQLIPGKKAKLILLKSNGKDLAYLKELSEANKLRPIIARTYPLSEIDQAHAESEKGRVVGKLVITVST</sequence>
<dbReference type="Gene3D" id="3.40.50.720">
    <property type="entry name" value="NAD(P)-binding Rossmann-like Domain"/>
    <property type="match status" value="1"/>
</dbReference>
<dbReference type="InterPro" id="IPR002364">
    <property type="entry name" value="Quin_OxRdtase/zeta-crystal_CS"/>
</dbReference>
<evidence type="ECO:0000313" key="2">
    <source>
        <dbReference type="EMBL" id="GET44298.1"/>
    </source>
</evidence>
<feature type="domain" description="Enoyl reductase (ER)" evidence="1">
    <location>
        <begin position="14"/>
        <end position="315"/>
    </location>
</feature>
<dbReference type="GO" id="GO:0016491">
    <property type="term" value="F:oxidoreductase activity"/>
    <property type="evidence" value="ECO:0007669"/>
    <property type="project" value="InterPro"/>
</dbReference>
<evidence type="ECO:0000313" key="3">
    <source>
        <dbReference type="Proteomes" id="UP001050975"/>
    </source>
</evidence>
<dbReference type="SUPFAM" id="SSF50129">
    <property type="entry name" value="GroES-like"/>
    <property type="match status" value="1"/>
</dbReference>
<dbReference type="InterPro" id="IPR052733">
    <property type="entry name" value="Chloroplast_QOR"/>
</dbReference>
<name>A0AAV3XPL1_9CYAN</name>
<dbReference type="InterPro" id="IPR020843">
    <property type="entry name" value="ER"/>
</dbReference>
<dbReference type="PROSITE" id="PS01162">
    <property type="entry name" value="QOR_ZETA_CRYSTAL"/>
    <property type="match status" value="1"/>
</dbReference>
<dbReference type="Gene3D" id="3.90.180.10">
    <property type="entry name" value="Medium-chain alcohol dehydrogenases, catalytic domain"/>
    <property type="match status" value="1"/>
</dbReference>
<comment type="caution">
    <text evidence="2">The sequence shown here is derived from an EMBL/GenBank/DDBJ whole genome shotgun (WGS) entry which is preliminary data.</text>
</comment>
<accession>A0AAV3XPL1</accession>
<dbReference type="PANTHER" id="PTHR44013:SF1">
    <property type="entry name" value="ZINC-TYPE ALCOHOL DEHYDROGENASE-LIKE PROTEIN C16A3.02C"/>
    <property type="match status" value="1"/>
</dbReference>
<proteinExistence type="predicted"/>
<dbReference type="InterPro" id="IPR011032">
    <property type="entry name" value="GroES-like_sf"/>
</dbReference>
<dbReference type="EMBL" id="BLAY01000321">
    <property type="protein sequence ID" value="GET44298.1"/>
    <property type="molecule type" value="Genomic_DNA"/>
</dbReference>
<dbReference type="GO" id="GO:0008270">
    <property type="term" value="F:zinc ion binding"/>
    <property type="evidence" value="ECO:0007669"/>
    <property type="project" value="InterPro"/>
</dbReference>
<dbReference type="Proteomes" id="UP001050975">
    <property type="component" value="Unassembled WGS sequence"/>
</dbReference>
<reference evidence="2" key="1">
    <citation type="submission" date="2019-10" db="EMBL/GenBank/DDBJ databases">
        <title>Draft genome sequece of Microseira wollei NIES-4236.</title>
        <authorList>
            <person name="Yamaguchi H."/>
            <person name="Suzuki S."/>
            <person name="Kawachi M."/>
        </authorList>
    </citation>
    <scope>NUCLEOTIDE SEQUENCE</scope>
    <source>
        <strain evidence="2">NIES-4236</strain>
    </source>
</reference>
<dbReference type="InterPro" id="IPR036291">
    <property type="entry name" value="NAD(P)-bd_dom_sf"/>
</dbReference>
<protein>
    <submittedName>
        <fullName evidence="2">Alcohol dehydrogenase zinc-binding domain-containing protein</fullName>
    </submittedName>
</protein>
<organism evidence="2 3">
    <name type="scientific">Microseira wollei NIES-4236</name>
    <dbReference type="NCBI Taxonomy" id="2530354"/>
    <lineage>
        <taxon>Bacteria</taxon>
        <taxon>Bacillati</taxon>
        <taxon>Cyanobacteriota</taxon>
        <taxon>Cyanophyceae</taxon>
        <taxon>Oscillatoriophycideae</taxon>
        <taxon>Aerosakkonematales</taxon>
        <taxon>Aerosakkonemataceae</taxon>
        <taxon>Microseira</taxon>
    </lineage>
</organism>
<dbReference type="Pfam" id="PF08240">
    <property type="entry name" value="ADH_N"/>
    <property type="match status" value="1"/>
</dbReference>
<dbReference type="CDD" id="cd08267">
    <property type="entry name" value="MDR1"/>
    <property type="match status" value="1"/>
</dbReference>
<gene>
    <name evidence="2" type="ORF">MiSe_91240</name>
</gene>
<dbReference type="Pfam" id="PF13602">
    <property type="entry name" value="ADH_zinc_N_2"/>
    <property type="match status" value="1"/>
</dbReference>
<dbReference type="SMART" id="SM00829">
    <property type="entry name" value="PKS_ER"/>
    <property type="match status" value="1"/>
</dbReference>
<evidence type="ECO:0000259" key="1">
    <source>
        <dbReference type="SMART" id="SM00829"/>
    </source>
</evidence>
<dbReference type="RefSeq" id="WP_226594032.1">
    <property type="nucleotide sequence ID" value="NZ_BLAY01000321.1"/>
</dbReference>
<dbReference type="PANTHER" id="PTHR44013">
    <property type="entry name" value="ZINC-TYPE ALCOHOL DEHYDROGENASE-LIKE PROTEIN C16A3.02C"/>
    <property type="match status" value="1"/>
</dbReference>
<keyword evidence="3" id="KW-1185">Reference proteome</keyword>
<dbReference type="AlphaFoldDB" id="A0AAV3XPL1"/>